<evidence type="ECO:0000313" key="1">
    <source>
        <dbReference type="EMBL" id="USJ24693.1"/>
    </source>
</evidence>
<name>A0A9Q8Y9G1_ENSAD</name>
<evidence type="ECO:0000313" key="2">
    <source>
        <dbReference type="Proteomes" id="UP001055460"/>
    </source>
</evidence>
<dbReference type="AlphaFoldDB" id="A0A9Q8Y9G1"/>
<reference evidence="1" key="1">
    <citation type="submission" date="2022-06" db="EMBL/GenBank/DDBJ databases">
        <title>Physiological and biochemical characterization and genomic elucidation of a strain of the genus Ensifer adhaerens M8 that combines arsenic oxidation and chromium reduction.</title>
        <authorList>
            <person name="Li X."/>
            <person name="Yu c."/>
        </authorList>
    </citation>
    <scope>NUCLEOTIDE SEQUENCE</scope>
    <source>
        <strain evidence="1">M8</strain>
    </source>
</reference>
<gene>
    <name evidence="1" type="ORF">NE863_06935</name>
</gene>
<dbReference type="Proteomes" id="UP001055460">
    <property type="component" value="Chromosome"/>
</dbReference>
<organism evidence="1 2">
    <name type="scientific">Ensifer adhaerens</name>
    <name type="common">Sinorhizobium morelense</name>
    <dbReference type="NCBI Taxonomy" id="106592"/>
    <lineage>
        <taxon>Bacteria</taxon>
        <taxon>Pseudomonadati</taxon>
        <taxon>Pseudomonadota</taxon>
        <taxon>Alphaproteobacteria</taxon>
        <taxon>Hyphomicrobiales</taxon>
        <taxon>Rhizobiaceae</taxon>
        <taxon>Sinorhizobium/Ensifer group</taxon>
        <taxon>Ensifer</taxon>
    </lineage>
</organism>
<dbReference type="RefSeq" id="WP_252160505.1">
    <property type="nucleotide sequence ID" value="NZ_CP098807.1"/>
</dbReference>
<proteinExistence type="predicted"/>
<accession>A0A9Q8Y9G1</accession>
<sequence length="62" mass="7097">MSDIDLLREEIAELDAQIFRLKSSMNKSDNGVKLKKLAVISRLRDRCNRSLSRLHERGGEAI</sequence>
<protein>
    <submittedName>
        <fullName evidence="1">Uncharacterized protein</fullName>
    </submittedName>
</protein>
<dbReference type="EMBL" id="CP098807">
    <property type="protein sequence ID" value="USJ24693.1"/>
    <property type="molecule type" value="Genomic_DNA"/>
</dbReference>